<feature type="region of interest" description="Disordered" evidence="1">
    <location>
        <begin position="1"/>
        <end position="28"/>
    </location>
</feature>
<evidence type="ECO:0000313" key="2">
    <source>
        <dbReference type="EMBL" id="GAF74113.1"/>
    </source>
</evidence>
<proteinExistence type="predicted"/>
<protein>
    <submittedName>
        <fullName evidence="2">Uncharacterized protein</fullName>
    </submittedName>
</protein>
<sequence length="48" mass="5408">ATPITTGRASRTHVKKSKQSINDHTNTTTKLNSRKTCNFASFVVWLIF</sequence>
<feature type="compositionally biased region" description="Polar residues" evidence="1">
    <location>
        <begin position="19"/>
        <end position="28"/>
    </location>
</feature>
<evidence type="ECO:0000256" key="1">
    <source>
        <dbReference type="SAM" id="MobiDB-lite"/>
    </source>
</evidence>
<dbReference type="EMBL" id="BARS01004171">
    <property type="protein sequence ID" value="GAF74113.1"/>
    <property type="molecule type" value="Genomic_DNA"/>
</dbReference>
<reference evidence="2" key="1">
    <citation type="journal article" date="2014" name="Front. Microbiol.">
        <title>High frequency of phylogenetically diverse reductive dehalogenase-homologous genes in deep subseafloor sedimentary metagenomes.</title>
        <authorList>
            <person name="Kawai M."/>
            <person name="Futagami T."/>
            <person name="Toyoda A."/>
            <person name="Takaki Y."/>
            <person name="Nishi S."/>
            <person name="Hori S."/>
            <person name="Arai W."/>
            <person name="Tsubouchi T."/>
            <person name="Morono Y."/>
            <person name="Uchiyama I."/>
            <person name="Ito T."/>
            <person name="Fujiyama A."/>
            <person name="Inagaki F."/>
            <person name="Takami H."/>
        </authorList>
    </citation>
    <scope>NUCLEOTIDE SEQUENCE</scope>
    <source>
        <strain evidence="2">Expedition CK06-06</strain>
    </source>
</reference>
<name>X0RZA9_9ZZZZ</name>
<comment type="caution">
    <text evidence="2">The sequence shown here is derived from an EMBL/GenBank/DDBJ whole genome shotgun (WGS) entry which is preliminary data.</text>
</comment>
<dbReference type="AlphaFoldDB" id="X0RZA9"/>
<organism evidence="2">
    <name type="scientific">marine sediment metagenome</name>
    <dbReference type="NCBI Taxonomy" id="412755"/>
    <lineage>
        <taxon>unclassified sequences</taxon>
        <taxon>metagenomes</taxon>
        <taxon>ecological metagenomes</taxon>
    </lineage>
</organism>
<accession>X0RZA9</accession>
<gene>
    <name evidence="2" type="ORF">S01H1_08133</name>
</gene>
<feature type="non-terminal residue" evidence="2">
    <location>
        <position position="1"/>
    </location>
</feature>